<feature type="binding site" evidence="13">
    <location>
        <position position="336"/>
    </location>
    <ligand>
        <name>Zn(2+)</name>
        <dbReference type="ChEBI" id="CHEBI:29105"/>
        <note>catalytic</note>
    </ligand>
</feature>
<dbReference type="InterPro" id="IPR004095">
    <property type="entry name" value="TGS"/>
</dbReference>
<evidence type="ECO:0000313" key="17">
    <source>
        <dbReference type="Proteomes" id="UP000002043"/>
    </source>
</evidence>
<keyword evidence="2 13" id="KW-0963">Cytoplasm</keyword>
<comment type="cofactor">
    <cofactor evidence="13">
        <name>Zn(2+)</name>
        <dbReference type="ChEBI" id="CHEBI:29105"/>
    </cofactor>
    <text evidence="13">Binds 1 zinc ion per subunit.</text>
</comment>
<evidence type="ECO:0000313" key="16">
    <source>
        <dbReference type="EMBL" id="ADC89598.1"/>
    </source>
</evidence>
<dbReference type="OrthoDB" id="9802304at2"/>
<keyword evidence="6 13" id="KW-0547">Nucleotide-binding</keyword>
<feature type="domain" description="Aminoacyl-transfer RNA synthetases class-II family profile" evidence="14">
    <location>
        <begin position="278"/>
        <end position="536"/>
    </location>
</feature>
<evidence type="ECO:0000256" key="2">
    <source>
        <dbReference type="ARBA" id="ARBA00022490"/>
    </source>
</evidence>
<dbReference type="InterPro" id="IPR018163">
    <property type="entry name" value="Thr/Ala-tRNA-synth_IIc_edit"/>
</dbReference>
<evidence type="ECO:0000256" key="6">
    <source>
        <dbReference type="ARBA" id="ARBA00022741"/>
    </source>
</evidence>
<keyword evidence="9 13" id="KW-0694">RNA-binding</keyword>
<dbReference type="EMBL" id="CP001931">
    <property type="protein sequence ID" value="ADC89598.1"/>
    <property type="molecule type" value="Genomic_DNA"/>
</dbReference>
<comment type="catalytic activity">
    <reaction evidence="12 13">
        <text>tRNA(Thr) + L-threonine + ATP = L-threonyl-tRNA(Thr) + AMP + diphosphate + H(+)</text>
        <dbReference type="Rhea" id="RHEA:24624"/>
        <dbReference type="Rhea" id="RHEA-COMP:9670"/>
        <dbReference type="Rhea" id="RHEA-COMP:9704"/>
        <dbReference type="ChEBI" id="CHEBI:15378"/>
        <dbReference type="ChEBI" id="CHEBI:30616"/>
        <dbReference type="ChEBI" id="CHEBI:33019"/>
        <dbReference type="ChEBI" id="CHEBI:57926"/>
        <dbReference type="ChEBI" id="CHEBI:78442"/>
        <dbReference type="ChEBI" id="CHEBI:78534"/>
        <dbReference type="ChEBI" id="CHEBI:456215"/>
        <dbReference type="EC" id="6.1.1.3"/>
    </reaction>
</comment>
<keyword evidence="17" id="KW-1185">Reference proteome</keyword>
<comment type="caution">
    <text evidence="13">Lacks conserved residue(s) required for the propagation of feature annotation.</text>
</comment>
<dbReference type="FunFam" id="3.30.980.10:FF:000005">
    <property type="entry name" value="Threonyl-tRNA synthetase, mitochondrial"/>
    <property type="match status" value="1"/>
</dbReference>
<sequence length="645" mass="74667">MERIILEVDGKEIEVPKGTPLGEVFRLAGVQDAIAGRLGDRILDLQTPVREGGKIKPIRKGDPESLEVMRHTLSHIMAQALKEIYGYDRVHLGVGPTTEEGFYYDVEVEGISIREEDLPIIEERMRQIVSRNLPIVRQEVSKEYALKLFESLKEPYKLDIINRIQEGDVISVYQQGEFVDLCRGPHVPSTGMVGAFKLTHVAGAYWMGDASKPMLQRIYGIAYWDEKELEDRLRFYEEVKRRDHRKLGKELEMFMIDEEIGAGLVIWLPKGGIYRKVLEDYWREEHLKRGYQLVYTPHIGNAKLWQKSGHLDHYRQNMFPPMELEDEEYFVKPMNCPFHIAIYKSKVRSYRDLPFRLAELGTVYRYEMSGVLHGLMRVRGFTQDDAHIICRPDQVDDVIQETLDFAISMLRDFGFDEFKVYISTKPEDAIGSDEQWEKAESALKKAVESMGLEYEIDEGGGAFYGPKIDVKIRDALGRLWQCSTIQFDFNLPERFDMEYVGPDNRRHRPYMIHRAILGSIERFTGVLLEHHAGLLPFWLAPVQVRVLPVQERHVEYARSVANTLREEGFRVEVDERDERLGAKIRDAELQKIPYVLIVGDKEMQDGSVSVRGKREGDLGKMSLQDLLSFLRSANTKRQNEALHRK</sequence>
<dbReference type="Pfam" id="PF03129">
    <property type="entry name" value="HGTP_anticodon"/>
    <property type="match status" value="1"/>
</dbReference>
<dbReference type="RefSeq" id="WP_012992004.1">
    <property type="nucleotide sequence ID" value="NC_013894.1"/>
</dbReference>
<keyword evidence="10 13" id="KW-0648">Protein biosynthesis</keyword>
<dbReference type="STRING" id="638303.Thal_0966"/>
<dbReference type="GO" id="GO:0005737">
    <property type="term" value="C:cytoplasm"/>
    <property type="evidence" value="ECO:0007669"/>
    <property type="project" value="UniProtKB-SubCell"/>
</dbReference>
<accession>D3SLG8</accession>
<comment type="subcellular location">
    <subcellularLocation>
        <location evidence="13">Cytoplasm</location>
    </subcellularLocation>
</comment>
<dbReference type="Gene3D" id="3.40.50.800">
    <property type="entry name" value="Anticodon-binding domain"/>
    <property type="match status" value="1"/>
</dbReference>
<dbReference type="InterPro" id="IPR012947">
    <property type="entry name" value="tRNA_SAD"/>
</dbReference>
<dbReference type="InterPro" id="IPR002314">
    <property type="entry name" value="aa-tRNA-synt_IIb"/>
</dbReference>
<dbReference type="eggNOG" id="COG0441">
    <property type="taxonomic scope" value="Bacteria"/>
</dbReference>
<dbReference type="Gene3D" id="3.30.980.10">
    <property type="entry name" value="Threonyl-trna Synthetase, Chain A, domain 2"/>
    <property type="match status" value="1"/>
</dbReference>
<dbReference type="Pfam" id="PF00587">
    <property type="entry name" value="tRNA-synt_2b"/>
    <property type="match status" value="1"/>
</dbReference>
<evidence type="ECO:0000256" key="7">
    <source>
        <dbReference type="ARBA" id="ARBA00022833"/>
    </source>
</evidence>
<evidence type="ECO:0000259" key="14">
    <source>
        <dbReference type="PROSITE" id="PS50862"/>
    </source>
</evidence>
<dbReference type="PRINTS" id="PR01047">
    <property type="entry name" value="TRNASYNTHTHR"/>
</dbReference>
<dbReference type="CDD" id="cd00771">
    <property type="entry name" value="ThrRS_core"/>
    <property type="match status" value="1"/>
</dbReference>
<dbReference type="Pfam" id="PF07973">
    <property type="entry name" value="tRNA_SAD"/>
    <property type="match status" value="1"/>
</dbReference>
<protein>
    <recommendedName>
        <fullName evidence="13">Threonine--tRNA ligase</fullName>
        <ecNumber evidence="13">6.1.1.3</ecNumber>
    </recommendedName>
    <alternativeName>
        <fullName evidence="13">Threonyl-tRNA synthetase</fullName>
        <shortName evidence="13">ThrRS</shortName>
    </alternativeName>
</protein>
<feature type="binding site" evidence="13">
    <location>
        <position position="387"/>
    </location>
    <ligand>
        <name>Zn(2+)</name>
        <dbReference type="ChEBI" id="CHEBI:29105"/>
        <note>catalytic</note>
    </ligand>
</feature>
<comment type="subunit">
    <text evidence="13">Homodimer.</text>
</comment>
<feature type="binding site" evidence="13">
    <location>
        <position position="513"/>
    </location>
    <ligand>
        <name>Zn(2+)</name>
        <dbReference type="ChEBI" id="CHEBI:29105"/>
        <note>catalytic</note>
    </ligand>
</feature>
<dbReference type="InterPro" id="IPR036621">
    <property type="entry name" value="Anticodon-bd_dom_sf"/>
</dbReference>
<dbReference type="GO" id="GO:0006435">
    <property type="term" value="P:threonyl-tRNA aminoacylation"/>
    <property type="evidence" value="ECO:0007669"/>
    <property type="project" value="UniProtKB-UniRule"/>
</dbReference>
<dbReference type="InterPro" id="IPR004154">
    <property type="entry name" value="Anticodon-bd"/>
</dbReference>
<name>D3SLG8_THEAH</name>
<dbReference type="PROSITE" id="PS50862">
    <property type="entry name" value="AA_TRNA_LIGASE_II"/>
    <property type="match status" value="1"/>
</dbReference>
<dbReference type="CDD" id="cd00860">
    <property type="entry name" value="ThrRS_anticodon"/>
    <property type="match status" value="1"/>
</dbReference>
<dbReference type="InterPro" id="IPR033728">
    <property type="entry name" value="ThrRS_core"/>
</dbReference>
<dbReference type="SMART" id="SM00863">
    <property type="entry name" value="tRNA_SAD"/>
    <property type="match status" value="1"/>
</dbReference>
<dbReference type="NCBIfam" id="TIGR00418">
    <property type="entry name" value="thrS"/>
    <property type="match status" value="1"/>
</dbReference>
<evidence type="ECO:0000256" key="3">
    <source>
        <dbReference type="ARBA" id="ARBA00022555"/>
    </source>
</evidence>
<dbReference type="Gene3D" id="3.30.54.20">
    <property type="match status" value="1"/>
</dbReference>
<keyword evidence="7 13" id="KW-0862">Zinc</keyword>
<feature type="domain" description="TGS" evidence="15">
    <location>
        <begin position="1"/>
        <end position="59"/>
    </location>
</feature>
<dbReference type="FunFam" id="3.30.54.20:FF:000002">
    <property type="entry name" value="Threonine--tRNA ligase"/>
    <property type="match status" value="1"/>
</dbReference>
<dbReference type="InterPro" id="IPR045864">
    <property type="entry name" value="aa-tRNA-synth_II/BPL/LPL"/>
</dbReference>
<dbReference type="GO" id="GO:0004829">
    <property type="term" value="F:threonine-tRNA ligase activity"/>
    <property type="evidence" value="ECO:0007669"/>
    <property type="project" value="UniProtKB-UniRule"/>
</dbReference>
<evidence type="ECO:0000259" key="15">
    <source>
        <dbReference type="PROSITE" id="PS51880"/>
    </source>
</evidence>
<comment type="similarity">
    <text evidence="1 13">Belongs to the class-II aminoacyl-tRNA synthetase family.</text>
</comment>
<evidence type="ECO:0000256" key="12">
    <source>
        <dbReference type="ARBA" id="ARBA00049515"/>
    </source>
</evidence>
<evidence type="ECO:0000256" key="11">
    <source>
        <dbReference type="ARBA" id="ARBA00023146"/>
    </source>
</evidence>
<dbReference type="AlphaFoldDB" id="D3SLG8"/>
<dbReference type="EC" id="6.1.1.3" evidence="13"/>
<dbReference type="SUPFAM" id="SSF52954">
    <property type="entry name" value="Class II aaRS ABD-related"/>
    <property type="match status" value="1"/>
</dbReference>
<evidence type="ECO:0000256" key="4">
    <source>
        <dbReference type="ARBA" id="ARBA00022598"/>
    </source>
</evidence>
<evidence type="ECO:0000256" key="5">
    <source>
        <dbReference type="ARBA" id="ARBA00022723"/>
    </source>
</evidence>
<evidence type="ECO:0000256" key="9">
    <source>
        <dbReference type="ARBA" id="ARBA00022884"/>
    </source>
</evidence>
<keyword evidence="11 13" id="KW-0030">Aminoacyl-tRNA synthetase</keyword>
<keyword evidence="5 13" id="KW-0479">Metal-binding</keyword>
<evidence type="ECO:0000256" key="13">
    <source>
        <dbReference type="HAMAP-Rule" id="MF_00184"/>
    </source>
</evidence>
<dbReference type="PANTHER" id="PTHR11451:SF44">
    <property type="entry name" value="THREONINE--TRNA LIGASE, CHLOROPLASTIC_MITOCHONDRIAL 2"/>
    <property type="match status" value="1"/>
</dbReference>
<evidence type="ECO:0000256" key="10">
    <source>
        <dbReference type="ARBA" id="ARBA00022917"/>
    </source>
</evidence>
<dbReference type="GO" id="GO:0005524">
    <property type="term" value="F:ATP binding"/>
    <property type="evidence" value="ECO:0007669"/>
    <property type="project" value="UniProtKB-UniRule"/>
</dbReference>
<dbReference type="HAMAP" id="MF_00184">
    <property type="entry name" value="Thr_tRNA_synth"/>
    <property type="match status" value="1"/>
</dbReference>
<reference evidence="17" key="1">
    <citation type="journal article" date="2010" name="Stand. Genomic Sci.">
        <title>Complete genome sequence of Thermocrinis albus type strain (HI 11/12T).</title>
        <authorList>
            <person name="Wirth R."/>
            <person name="Sikorski J."/>
            <person name="Brambilla E."/>
            <person name="Misra M."/>
            <person name="Lapidus A."/>
            <person name="Copeland A."/>
            <person name="Nolan M."/>
            <person name="Lucas S."/>
            <person name="Chen F."/>
            <person name="Tice H."/>
            <person name="Cheng J.F."/>
            <person name="Han C."/>
            <person name="Detter J.C."/>
            <person name="Tapia R."/>
            <person name="Bruce D."/>
            <person name="Goodwin L."/>
            <person name="Pitluck S."/>
            <person name="Pati A."/>
            <person name="Anderson I."/>
            <person name="Ivanova N."/>
            <person name="Mavromatis K."/>
            <person name="Mikhailova N."/>
            <person name="Chen A."/>
            <person name="Palaniappan K."/>
            <person name="Bilek Y."/>
            <person name="Hader T."/>
            <person name="Land M."/>
            <person name="Hauser L."/>
            <person name="Chang Y.J."/>
            <person name="Jeffries C.D."/>
            <person name="Tindall B.J."/>
            <person name="Rohde M."/>
            <person name="Goker M."/>
            <person name="Bristow J."/>
            <person name="Eisen J.A."/>
            <person name="Markowitz V."/>
            <person name="Hugenholtz P."/>
            <person name="Kyrpides N.C."/>
            <person name="Klenk H.P."/>
        </authorList>
    </citation>
    <scope>NUCLEOTIDE SEQUENCE [LARGE SCALE GENOMIC DNA]</scope>
    <source>
        <strain evidence="17">DSM 14484 / JCM 11386 / HI 11/12</strain>
    </source>
</reference>
<dbReference type="GO" id="GO:0000049">
    <property type="term" value="F:tRNA binding"/>
    <property type="evidence" value="ECO:0007669"/>
    <property type="project" value="UniProtKB-KW"/>
</dbReference>
<organism evidence="16 17">
    <name type="scientific">Thermocrinis albus (strain DSM 14484 / JCM 11386 / HI 11/12)</name>
    <dbReference type="NCBI Taxonomy" id="638303"/>
    <lineage>
        <taxon>Bacteria</taxon>
        <taxon>Pseudomonadati</taxon>
        <taxon>Aquificota</taxon>
        <taxon>Aquificia</taxon>
        <taxon>Aquificales</taxon>
        <taxon>Aquificaceae</taxon>
        <taxon>Thermocrinis</taxon>
    </lineage>
</organism>
<dbReference type="SUPFAM" id="SSF55186">
    <property type="entry name" value="ThrRS/AlaRS common domain"/>
    <property type="match status" value="1"/>
</dbReference>
<dbReference type="InterPro" id="IPR006195">
    <property type="entry name" value="aa-tRNA-synth_II"/>
</dbReference>
<keyword evidence="8 13" id="KW-0067">ATP-binding</keyword>
<dbReference type="KEGG" id="tal:Thal_0966"/>
<dbReference type="InterPro" id="IPR002320">
    <property type="entry name" value="Thr-tRNA-ligase_IIa"/>
</dbReference>
<dbReference type="PROSITE" id="PS51880">
    <property type="entry name" value="TGS"/>
    <property type="match status" value="1"/>
</dbReference>
<proteinExistence type="inferred from homology"/>
<dbReference type="HOGENOM" id="CLU_008554_3_1_0"/>
<dbReference type="FunFam" id="3.40.50.800:FF:000001">
    <property type="entry name" value="Threonine--tRNA ligase"/>
    <property type="match status" value="1"/>
</dbReference>
<dbReference type="Proteomes" id="UP000002043">
    <property type="component" value="Chromosome"/>
</dbReference>
<keyword evidence="4 13" id="KW-0436">Ligase</keyword>
<evidence type="ECO:0000256" key="1">
    <source>
        <dbReference type="ARBA" id="ARBA00008226"/>
    </source>
</evidence>
<keyword evidence="3 13" id="KW-0820">tRNA-binding</keyword>
<dbReference type="InterPro" id="IPR047246">
    <property type="entry name" value="ThrRS_anticodon"/>
</dbReference>
<dbReference type="FunFam" id="3.30.930.10:FF:000002">
    <property type="entry name" value="Threonine--tRNA ligase"/>
    <property type="match status" value="1"/>
</dbReference>
<dbReference type="SUPFAM" id="SSF55681">
    <property type="entry name" value="Class II aaRS and biotin synthetases"/>
    <property type="match status" value="1"/>
</dbReference>
<dbReference type="Gene3D" id="3.30.930.10">
    <property type="entry name" value="Bira Bifunctional Protein, Domain 2"/>
    <property type="match status" value="1"/>
</dbReference>
<gene>
    <name evidence="13" type="primary">thrS</name>
    <name evidence="16" type="ordered locus">Thal_0966</name>
</gene>
<dbReference type="PANTHER" id="PTHR11451">
    <property type="entry name" value="THREONINE-TRNA LIGASE"/>
    <property type="match status" value="1"/>
</dbReference>
<dbReference type="GO" id="GO:0046872">
    <property type="term" value="F:metal ion binding"/>
    <property type="evidence" value="ECO:0007669"/>
    <property type="project" value="UniProtKB-KW"/>
</dbReference>
<evidence type="ECO:0000256" key="8">
    <source>
        <dbReference type="ARBA" id="ARBA00022840"/>
    </source>
</evidence>